<name>A0A8J6C945_DIALT</name>
<evidence type="ECO:0000256" key="1">
    <source>
        <dbReference type="SAM" id="MobiDB-lite"/>
    </source>
</evidence>
<dbReference type="EMBL" id="JAGTXO010000027">
    <property type="protein sequence ID" value="KAG8461195.1"/>
    <property type="molecule type" value="Genomic_DNA"/>
</dbReference>
<comment type="caution">
    <text evidence="2">The sequence shown here is derived from an EMBL/GenBank/DDBJ whole genome shotgun (WGS) entry which is preliminary data.</text>
</comment>
<gene>
    <name evidence="2" type="ORF">KFE25_002384</name>
</gene>
<accession>A0A8J6C945</accession>
<dbReference type="Proteomes" id="UP000751190">
    <property type="component" value="Unassembled WGS sequence"/>
</dbReference>
<dbReference type="AlphaFoldDB" id="A0A8J6C945"/>
<feature type="region of interest" description="Disordered" evidence="1">
    <location>
        <begin position="31"/>
        <end position="88"/>
    </location>
</feature>
<reference evidence="2" key="1">
    <citation type="submission" date="2021-05" db="EMBL/GenBank/DDBJ databases">
        <title>The genome of the haptophyte Pavlova lutheri (Diacronema luteri, Pavlovales) - a model for lipid biosynthesis in eukaryotic algae.</title>
        <authorList>
            <person name="Hulatt C.J."/>
            <person name="Posewitz M.C."/>
        </authorList>
    </citation>
    <scope>NUCLEOTIDE SEQUENCE</scope>
    <source>
        <strain evidence="2">NIVA-4/92</strain>
    </source>
</reference>
<organism evidence="2 3">
    <name type="scientific">Diacronema lutheri</name>
    <name type="common">Unicellular marine alga</name>
    <name type="synonym">Monochrysis lutheri</name>
    <dbReference type="NCBI Taxonomy" id="2081491"/>
    <lineage>
        <taxon>Eukaryota</taxon>
        <taxon>Haptista</taxon>
        <taxon>Haptophyta</taxon>
        <taxon>Pavlovophyceae</taxon>
        <taxon>Pavlovales</taxon>
        <taxon>Pavlovaceae</taxon>
        <taxon>Diacronema</taxon>
    </lineage>
</organism>
<protein>
    <submittedName>
        <fullName evidence="2">Uncharacterized protein</fullName>
    </submittedName>
</protein>
<keyword evidence="3" id="KW-1185">Reference proteome</keyword>
<feature type="compositionally biased region" description="Acidic residues" evidence="1">
    <location>
        <begin position="33"/>
        <end position="54"/>
    </location>
</feature>
<evidence type="ECO:0000313" key="3">
    <source>
        <dbReference type="Proteomes" id="UP000751190"/>
    </source>
</evidence>
<sequence length="88" mass="9339">MAHDIFEFLMIDEPRDRIFLAGGDFFSRGGEVLPDESGDADEDAAPVAADEEDAPWGVSDAELQHNPFPRAPVAAPPSANGRMTPAGS</sequence>
<proteinExistence type="predicted"/>
<evidence type="ECO:0000313" key="2">
    <source>
        <dbReference type="EMBL" id="KAG8461195.1"/>
    </source>
</evidence>